<dbReference type="InterPro" id="IPR043144">
    <property type="entry name" value="Mal/L-sulf/L-lact_DH-like_ah"/>
</dbReference>
<dbReference type="PANTHER" id="PTHR11091">
    <property type="entry name" value="OXIDOREDUCTASE-RELATED"/>
    <property type="match status" value="1"/>
</dbReference>
<reference evidence="3 4" key="1">
    <citation type="submission" date="2024-09" db="EMBL/GenBank/DDBJ databases">
        <title>The Natural Products Discovery Center: Release of the First 8490 Sequenced Strains for Exploring Actinobacteria Biosynthetic Diversity.</title>
        <authorList>
            <person name="Kalkreuter E."/>
            <person name="Kautsar S.A."/>
            <person name="Yang D."/>
            <person name="Bader C.D."/>
            <person name="Teijaro C.N."/>
            <person name="Fluegel L."/>
            <person name="Davis C.M."/>
            <person name="Simpson J.R."/>
            <person name="Lauterbach L."/>
            <person name="Steele A.D."/>
            <person name="Gui C."/>
            <person name="Meng S."/>
            <person name="Li G."/>
            <person name="Viehrig K."/>
            <person name="Ye F."/>
            <person name="Su P."/>
            <person name="Kiefer A.F."/>
            <person name="Nichols A."/>
            <person name="Cepeda A.J."/>
            <person name="Yan W."/>
            <person name="Fan B."/>
            <person name="Jiang Y."/>
            <person name="Adhikari A."/>
            <person name="Zheng C.-J."/>
            <person name="Schuster L."/>
            <person name="Cowan T.M."/>
            <person name="Smanski M.J."/>
            <person name="Chevrette M.G."/>
            <person name="De Carvalho L.P.S."/>
            <person name="Shen B."/>
        </authorList>
    </citation>
    <scope>NUCLEOTIDE SEQUENCE [LARGE SCALE GENOMIC DNA]</scope>
    <source>
        <strain evidence="3 4">NPDC058753</strain>
    </source>
</reference>
<dbReference type="InterPro" id="IPR003767">
    <property type="entry name" value="Malate/L-lactate_DH-like"/>
</dbReference>
<evidence type="ECO:0000313" key="4">
    <source>
        <dbReference type="Proteomes" id="UP001599542"/>
    </source>
</evidence>
<organism evidence="3 4">
    <name type="scientific">Kitasatospora phosalacinea</name>
    <dbReference type="NCBI Taxonomy" id="2065"/>
    <lineage>
        <taxon>Bacteria</taxon>
        <taxon>Bacillati</taxon>
        <taxon>Actinomycetota</taxon>
        <taxon>Actinomycetes</taxon>
        <taxon>Kitasatosporales</taxon>
        <taxon>Streptomycetaceae</taxon>
        <taxon>Kitasatospora</taxon>
    </lineage>
</organism>
<dbReference type="EMBL" id="JBHYPX010000037">
    <property type="protein sequence ID" value="MFE1354050.1"/>
    <property type="molecule type" value="Genomic_DNA"/>
</dbReference>
<dbReference type="Gene3D" id="3.30.1370.60">
    <property type="entry name" value="Hypothetical oxidoreductase yiak, domain 2"/>
    <property type="match status" value="1"/>
</dbReference>
<comment type="similarity">
    <text evidence="1">Belongs to the LDH2/MDH2 oxidoreductase family.</text>
</comment>
<dbReference type="RefSeq" id="WP_380319042.1">
    <property type="nucleotide sequence ID" value="NZ_JBHYPW010000007.1"/>
</dbReference>
<evidence type="ECO:0000256" key="1">
    <source>
        <dbReference type="ARBA" id="ARBA00006056"/>
    </source>
</evidence>
<dbReference type="InterPro" id="IPR043143">
    <property type="entry name" value="Mal/L-sulf/L-lact_DH-like_NADP"/>
</dbReference>
<dbReference type="Proteomes" id="UP001599542">
    <property type="component" value="Unassembled WGS sequence"/>
</dbReference>
<dbReference type="PANTHER" id="PTHR11091:SF0">
    <property type="entry name" value="MALATE DEHYDROGENASE"/>
    <property type="match status" value="1"/>
</dbReference>
<keyword evidence="2" id="KW-0560">Oxidoreductase</keyword>
<dbReference type="InterPro" id="IPR036111">
    <property type="entry name" value="Mal/L-sulfo/L-lacto_DH-like_sf"/>
</dbReference>
<accession>A0ABW6GMV8</accession>
<keyword evidence="4" id="KW-1185">Reference proteome</keyword>
<comment type="caution">
    <text evidence="3">The sequence shown here is derived from an EMBL/GenBank/DDBJ whole genome shotgun (WGS) entry which is preliminary data.</text>
</comment>
<evidence type="ECO:0000313" key="3">
    <source>
        <dbReference type="EMBL" id="MFE1354050.1"/>
    </source>
</evidence>
<dbReference type="Gene3D" id="1.10.1530.10">
    <property type="match status" value="1"/>
</dbReference>
<sequence length="399" mass="40246">MTTVASAPSATGTVRVPYADLIRFATDVFVACALPPERARAAAEALCYGDAAGMDSHGLANLTRLYLPLLAEGRADPRAEPVVLADRGAAVLVDAAGALGLWQAGAAMELAAERAEQYGIGLVSVRRATHFGCAGHHAARVTGRGMIGLLASNCGRQRIARPPGGAVALLGTNPWSVAAPAGELPPYVLDMSTTAVPTGRVRAAERAGRAVPEGWLAGPDGRPVTDPGAFDRGEAHLLWLGSGAGGEFKGFGLGLMVEVLAALLPGAGLGPEPAALEGDGRPSGRDDDIGVFALAISPAALRDAEQVALEARTLFGTVLDCPPAEGSSGPVAYPGWHEARRTAEAHRDGVPVAAPLLAELASVAEQFGVRPVSVAASVPVSAAASVPASAAVAGTEGGR</sequence>
<gene>
    <name evidence="3" type="ORF">ACFW6T_18895</name>
</gene>
<dbReference type="Pfam" id="PF02615">
    <property type="entry name" value="Ldh_2"/>
    <property type="match status" value="1"/>
</dbReference>
<name>A0ABW6GMV8_9ACTN</name>
<proteinExistence type="inferred from homology"/>
<protein>
    <submittedName>
        <fullName evidence="3">Ldh family oxidoreductase</fullName>
    </submittedName>
</protein>
<dbReference type="SUPFAM" id="SSF89733">
    <property type="entry name" value="L-sulfolactate dehydrogenase-like"/>
    <property type="match status" value="1"/>
</dbReference>
<evidence type="ECO:0000256" key="2">
    <source>
        <dbReference type="ARBA" id="ARBA00023002"/>
    </source>
</evidence>